<organism evidence="1 2">
    <name type="scientific">Corchorus olitorius</name>
    <dbReference type="NCBI Taxonomy" id="93759"/>
    <lineage>
        <taxon>Eukaryota</taxon>
        <taxon>Viridiplantae</taxon>
        <taxon>Streptophyta</taxon>
        <taxon>Embryophyta</taxon>
        <taxon>Tracheophyta</taxon>
        <taxon>Spermatophyta</taxon>
        <taxon>Magnoliopsida</taxon>
        <taxon>eudicotyledons</taxon>
        <taxon>Gunneridae</taxon>
        <taxon>Pentapetalae</taxon>
        <taxon>rosids</taxon>
        <taxon>malvids</taxon>
        <taxon>Malvales</taxon>
        <taxon>Malvaceae</taxon>
        <taxon>Grewioideae</taxon>
        <taxon>Apeibeae</taxon>
        <taxon>Corchorus</taxon>
    </lineage>
</organism>
<reference evidence="2" key="1">
    <citation type="submission" date="2013-09" db="EMBL/GenBank/DDBJ databases">
        <title>Corchorus olitorius genome sequencing.</title>
        <authorList>
            <person name="Alam M."/>
            <person name="Haque M.S."/>
            <person name="Islam M.S."/>
            <person name="Emdad E.M."/>
            <person name="Islam M.M."/>
            <person name="Ahmed B."/>
            <person name="Halim A."/>
            <person name="Hossen Q.M.M."/>
            <person name="Hossain M.Z."/>
            <person name="Ahmed R."/>
            <person name="Khan M.M."/>
            <person name="Islam R."/>
            <person name="Rashid M.M."/>
            <person name="Khan S.A."/>
            <person name="Rahman M.S."/>
            <person name="Alam M."/>
            <person name="Yahiya A.S."/>
            <person name="Khan M.S."/>
            <person name="Azam M.S."/>
            <person name="Haque T."/>
            <person name="Lashkar M.Z.H."/>
            <person name="Akhand A.I."/>
            <person name="Morshed G."/>
            <person name="Roy S."/>
            <person name="Uddin K.S."/>
            <person name="Rabeya T."/>
            <person name="Hossain A.S."/>
            <person name="Chowdhury A."/>
            <person name="Snigdha A.R."/>
            <person name="Mortoza M.S."/>
            <person name="Matin S.A."/>
            <person name="Hoque S.M.E."/>
            <person name="Islam M.K."/>
            <person name="Roy D.K."/>
            <person name="Haider R."/>
            <person name="Moosa M.M."/>
            <person name="Elias S.M."/>
            <person name="Hasan A.M."/>
            <person name="Jahan S."/>
            <person name="Shafiuddin M."/>
            <person name="Mahmood N."/>
            <person name="Shommy N.S."/>
        </authorList>
    </citation>
    <scope>NUCLEOTIDE SEQUENCE [LARGE SCALE GENOMIC DNA]</scope>
    <source>
        <strain evidence="2">cv. O-4</strain>
    </source>
</reference>
<evidence type="ECO:0000313" key="1">
    <source>
        <dbReference type="EMBL" id="OMO51435.1"/>
    </source>
</evidence>
<keyword evidence="1" id="KW-0378">Hydrolase</keyword>
<gene>
    <name evidence="1" type="ORF">COLO4_37670</name>
</gene>
<name>A0A1R3G025_9ROSI</name>
<dbReference type="Proteomes" id="UP000187203">
    <property type="component" value="Unassembled WGS sequence"/>
</dbReference>
<proteinExistence type="predicted"/>
<comment type="caution">
    <text evidence="1">The sequence shown here is derived from an EMBL/GenBank/DDBJ whole genome shotgun (WGS) entry which is preliminary data.</text>
</comment>
<evidence type="ECO:0000313" key="2">
    <source>
        <dbReference type="Proteomes" id="UP000187203"/>
    </source>
</evidence>
<dbReference type="EMBL" id="AWUE01024163">
    <property type="protein sequence ID" value="OMO51435.1"/>
    <property type="molecule type" value="Genomic_DNA"/>
</dbReference>
<accession>A0A1R3G025</accession>
<protein>
    <submittedName>
        <fullName evidence="1">Bifunctional epoxide hydrolase 2-like protein</fullName>
    </submittedName>
</protein>
<dbReference type="GO" id="GO:0016787">
    <property type="term" value="F:hydrolase activity"/>
    <property type="evidence" value="ECO:0007669"/>
    <property type="project" value="UniProtKB-KW"/>
</dbReference>
<sequence>MAGEIWYSWRHQMIAIKNPTFGSLLHAWYFIFGVERSSISIQLGPSSFISTSYHKCFKSLSVTTLESPSLSFGVP</sequence>
<dbReference type="AlphaFoldDB" id="A0A1R3G025"/>
<keyword evidence="2" id="KW-1185">Reference proteome</keyword>